<dbReference type="InterPro" id="IPR045028">
    <property type="entry name" value="DinG/Rad3-like"/>
</dbReference>
<evidence type="ECO:0000256" key="17">
    <source>
        <dbReference type="ARBA" id="ARBA00044998"/>
    </source>
</evidence>
<dbReference type="GO" id="GO:0003677">
    <property type="term" value="F:DNA binding"/>
    <property type="evidence" value="ECO:0007669"/>
    <property type="project" value="UniProtKB-KW"/>
</dbReference>
<evidence type="ECO:0000256" key="18">
    <source>
        <dbReference type="ARBA" id="ARBA00045008"/>
    </source>
</evidence>
<dbReference type="GO" id="GO:0006139">
    <property type="term" value="P:nucleobase-containing compound metabolic process"/>
    <property type="evidence" value="ECO:0007669"/>
    <property type="project" value="InterPro"/>
</dbReference>
<keyword evidence="10" id="KW-0408">Iron</keyword>
<evidence type="ECO:0000256" key="2">
    <source>
        <dbReference type="ARBA" id="ARBA00008435"/>
    </source>
</evidence>
<keyword evidence="13" id="KW-0413">Isomerase</keyword>
<keyword evidence="6" id="KW-0547">Nucleotide-binding</keyword>
<dbReference type="InterPro" id="IPR006554">
    <property type="entry name" value="Helicase-like_DEXD_c2"/>
</dbReference>
<evidence type="ECO:0000313" key="23">
    <source>
        <dbReference type="Proteomes" id="UP001202479"/>
    </source>
</evidence>
<keyword evidence="12" id="KW-0238">DNA-binding</keyword>
<keyword evidence="8" id="KW-0347">Helicase</keyword>
<dbReference type="SMART" id="SM00488">
    <property type="entry name" value="DEXDc2"/>
    <property type="match status" value="1"/>
</dbReference>
<evidence type="ECO:0000256" key="19">
    <source>
        <dbReference type="ARBA" id="ARBA00045702"/>
    </source>
</evidence>
<dbReference type="SUPFAM" id="SSF52540">
    <property type="entry name" value="P-loop containing nucleoside triphosphate hydrolases"/>
    <property type="match status" value="1"/>
</dbReference>
<comment type="caution">
    <text evidence="22">The sequence shown here is derived from an EMBL/GenBank/DDBJ whole genome shotgun (WGS) entry which is preliminary data.</text>
</comment>
<dbReference type="GO" id="GO:0016818">
    <property type="term" value="F:hydrolase activity, acting on acid anhydrides, in phosphorus-containing anhydrides"/>
    <property type="evidence" value="ECO:0007669"/>
    <property type="project" value="InterPro"/>
</dbReference>
<keyword evidence="7" id="KW-0378">Hydrolase</keyword>
<evidence type="ECO:0000256" key="20">
    <source>
        <dbReference type="ARBA" id="ARBA00048954"/>
    </source>
</evidence>
<dbReference type="PROSITE" id="PS51193">
    <property type="entry name" value="HELICASE_ATP_BIND_2"/>
    <property type="match status" value="1"/>
</dbReference>
<feature type="domain" description="Helicase ATP-binding" evidence="21">
    <location>
        <begin position="6"/>
        <end position="419"/>
    </location>
</feature>
<keyword evidence="5" id="KW-0479">Metal-binding</keyword>
<evidence type="ECO:0000256" key="3">
    <source>
        <dbReference type="ARBA" id="ARBA00016387"/>
    </source>
</evidence>
<evidence type="ECO:0000256" key="12">
    <source>
        <dbReference type="ARBA" id="ARBA00023125"/>
    </source>
</evidence>
<dbReference type="GO" id="GO:0005634">
    <property type="term" value="C:nucleus"/>
    <property type="evidence" value="ECO:0007669"/>
    <property type="project" value="TreeGrafter"/>
</dbReference>
<evidence type="ECO:0000256" key="5">
    <source>
        <dbReference type="ARBA" id="ARBA00022723"/>
    </source>
</evidence>
<organism evidence="22 23">
    <name type="scientific">Candida oxycetoniae</name>
    <dbReference type="NCBI Taxonomy" id="497107"/>
    <lineage>
        <taxon>Eukaryota</taxon>
        <taxon>Fungi</taxon>
        <taxon>Dikarya</taxon>
        <taxon>Ascomycota</taxon>
        <taxon>Saccharomycotina</taxon>
        <taxon>Pichiomycetes</taxon>
        <taxon>Debaryomycetaceae</taxon>
        <taxon>Candida/Lodderomyces clade</taxon>
        <taxon>Candida</taxon>
    </lineage>
</organism>
<reference evidence="22" key="1">
    <citation type="journal article" date="2022" name="DNA Res.">
        <title>Genome analysis of five recently described species of the CUG-Ser clade uncovers Candida theae as a new hybrid lineage with pathogenic potential in the Candida parapsilosis species complex.</title>
        <authorList>
            <person name="Mixao V."/>
            <person name="Del Olmo V."/>
            <person name="Hegedusova E."/>
            <person name="Saus E."/>
            <person name="Pryszcz L."/>
            <person name="Cillingova A."/>
            <person name="Nosek J."/>
            <person name="Gabaldon T."/>
        </authorList>
    </citation>
    <scope>NUCLEOTIDE SEQUENCE</scope>
    <source>
        <strain evidence="22">CBS 10844</strain>
    </source>
</reference>
<dbReference type="InterPro" id="IPR010614">
    <property type="entry name" value="RAD3-like_helicase_DEAD"/>
</dbReference>
<dbReference type="RefSeq" id="XP_049179476.1">
    <property type="nucleotide sequence ID" value="XM_049324786.1"/>
</dbReference>
<dbReference type="PANTHER" id="PTHR11472">
    <property type="entry name" value="DNA REPAIR DEAD HELICASE RAD3/XP-D SUBFAMILY MEMBER"/>
    <property type="match status" value="1"/>
</dbReference>
<dbReference type="InterPro" id="IPR006555">
    <property type="entry name" value="ATP-dep_Helicase_C"/>
</dbReference>
<dbReference type="AlphaFoldDB" id="A0AAI9WX82"/>
<keyword evidence="11" id="KW-0411">Iron-sulfur</keyword>
<evidence type="ECO:0000256" key="8">
    <source>
        <dbReference type="ARBA" id="ARBA00022806"/>
    </source>
</evidence>
<evidence type="ECO:0000256" key="13">
    <source>
        <dbReference type="ARBA" id="ARBA00023235"/>
    </source>
</evidence>
<sequence length="717" mass="82186">MHSSAQCRDYHHPYEPYEIQVQFMDELYDTLENEFKIGLFESPTGTGKTLSIICSAMTWLRDYKRNRRIGAEISNGNDASSDDDEPEWVQTAYRQSVVDKTKTRLKEFEGHLDQVDENFRNKKRSENELPLYKKHRRKHQETEDLDSFLPVDYESDSFVKNNVESGNSKLRHEISMLMKKASSNDELKRDFSSDSPIKIYFSSRTHSQLNQFSSQLQLTSFDASFEDVQERTKYIPLGSRKQLCINEEVTSSKKREQSINDACIDLQKTKNGCRYLNNGLSIQAQELVDLSLARIRDIEELGELGSQLHICPYYSVRPGIKSAEIISLPYQLLLQSGSRESWNLQITDSIVIIDEAHNIFDALTSLYSVKITVEQLSRAIQALKTYMSKFSKRLNSGNRINLMKLIKVCKLMIEFMQKNQVSAKAGCEIKVEDIFKDSTGDLVNIHKIDQYLTRSKIAFKLESYMEKIDNDNSNPSSPVLFDIIQFLKSLTNPAKEGKFFWDNKKGEQGEEEKAMSLNYMLLDPSTVFKEIVDQAKCVILCGGTMEPMTDFTDYLFPFVPSNQIKKFSCGHIIPAENLKVIPVDSFNGGSFEFSYAQRQDEQQRKNLGEFIIKISEIVPFGIVVFFSSYKVLNEMIQVWKSSTIYSRLSQLKQIFFEESTTSSKVEAIMSRYSHVINTQRKGAILLAVVGGKLSEGINFSNDLARAEDQSDTQKIML</sequence>
<protein>
    <recommendedName>
        <fullName evidence="4">ATP-dependent DNA helicase CHL1</fullName>
        <ecNumber evidence="16">5.6.2.3</ecNumber>
    </recommendedName>
    <alternativeName>
        <fullName evidence="3">ATP-dependent DNA helicase chl1</fullName>
    </alternativeName>
    <alternativeName>
        <fullName evidence="15">Chromosome loss protein 1</fullName>
    </alternativeName>
    <alternativeName>
        <fullName evidence="17 18">DNA 5'-3' helicase CHL1</fullName>
    </alternativeName>
</protein>
<dbReference type="GO" id="GO:0043139">
    <property type="term" value="F:5'-3' DNA helicase activity"/>
    <property type="evidence" value="ECO:0007669"/>
    <property type="project" value="UniProtKB-EC"/>
</dbReference>
<evidence type="ECO:0000256" key="9">
    <source>
        <dbReference type="ARBA" id="ARBA00022840"/>
    </source>
</evidence>
<dbReference type="Gene3D" id="1.10.30.20">
    <property type="entry name" value="Bacterial XPD DNA helicase, FeS cluster domain"/>
    <property type="match status" value="1"/>
</dbReference>
<evidence type="ECO:0000256" key="10">
    <source>
        <dbReference type="ARBA" id="ARBA00023004"/>
    </source>
</evidence>
<comment type="catalytic activity">
    <reaction evidence="20">
        <text>ATP + H2O = ADP + phosphate + H(+)</text>
        <dbReference type="Rhea" id="RHEA:13065"/>
        <dbReference type="ChEBI" id="CHEBI:15377"/>
        <dbReference type="ChEBI" id="CHEBI:15378"/>
        <dbReference type="ChEBI" id="CHEBI:30616"/>
        <dbReference type="ChEBI" id="CHEBI:43474"/>
        <dbReference type="ChEBI" id="CHEBI:456216"/>
        <dbReference type="EC" id="5.6.2.3"/>
    </reaction>
</comment>
<dbReference type="GO" id="GO:0046872">
    <property type="term" value="F:metal ion binding"/>
    <property type="evidence" value="ECO:0007669"/>
    <property type="project" value="UniProtKB-KW"/>
</dbReference>
<evidence type="ECO:0000256" key="7">
    <source>
        <dbReference type="ARBA" id="ARBA00022801"/>
    </source>
</evidence>
<dbReference type="Gene3D" id="1.10.275.40">
    <property type="match status" value="1"/>
</dbReference>
<dbReference type="Proteomes" id="UP001202479">
    <property type="component" value="Unassembled WGS sequence"/>
</dbReference>
<name>A0AAI9WX82_9ASCO</name>
<dbReference type="PROSITE" id="PS00690">
    <property type="entry name" value="DEAH_ATP_HELICASE"/>
    <property type="match status" value="1"/>
</dbReference>
<dbReference type="Gene3D" id="3.40.50.300">
    <property type="entry name" value="P-loop containing nucleotide triphosphate hydrolases"/>
    <property type="match status" value="3"/>
</dbReference>
<proteinExistence type="inferred from homology"/>
<dbReference type="GO" id="GO:0034085">
    <property type="term" value="P:establishment of sister chromatid cohesion"/>
    <property type="evidence" value="ECO:0007669"/>
    <property type="project" value="TreeGrafter"/>
</dbReference>
<gene>
    <name evidence="22" type="ORF">KGF56_003453</name>
</gene>
<evidence type="ECO:0000256" key="1">
    <source>
        <dbReference type="ARBA" id="ARBA00001966"/>
    </source>
</evidence>
<dbReference type="GO" id="GO:0051536">
    <property type="term" value="F:iron-sulfur cluster binding"/>
    <property type="evidence" value="ECO:0007669"/>
    <property type="project" value="UniProtKB-KW"/>
</dbReference>
<comment type="function">
    <text evidence="19">ATP-dependent DNA helicase important for chromosome transmission and normal cell cycle progression in G(2)/M. May have a role in changing DNA topology to allow the loading of proteins involved in maintaining sister chromatid cohesion in the vicinity of the centromeres. Has a specific role in chromosome segregation during meiosis II.</text>
</comment>
<dbReference type="GO" id="GO:0005524">
    <property type="term" value="F:ATP binding"/>
    <property type="evidence" value="ECO:0007669"/>
    <property type="project" value="UniProtKB-KW"/>
</dbReference>
<dbReference type="Pfam" id="PF06733">
    <property type="entry name" value="DEAD_2"/>
    <property type="match status" value="1"/>
</dbReference>
<keyword evidence="9" id="KW-0067">ATP-binding</keyword>
<keyword evidence="14" id="KW-0131">Cell cycle</keyword>
<evidence type="ECO:0000256" key="15">
    <source>
        <dbReference type="ARBA" id="ARBA00029709"/>
    </source>
</evidence>
<evidence type="ECO:0000259" key="21">
    <source>
        <dbReference type="PROSITE" id="PS51193"/>
    </source>
</evidence>
<dbReference type="Pfam" id="PF13307">
    <property type="entry name" value="Helicase_C_2"/>
    <property type="match status" value="1"/>
</dbReference>
<accession>A0AAI9WX82</accession>
<dbReference type="PANTHER" id="PTHR11472:SF41">
    <property type="entry name" value="ATP-DEPENDENT DNA HELICASE DDX11-RELATED"/>
    <property type="match status" value="1"/>
</dbReference>
<dbReference type="InterPro" id="IPR002464">
    <property type="entry name" value="DNA/RNA_helicase_DEAH_CS"/>
</dbReference>
<dbReference type="InterPro" id="IPR042493">
    <property type="entry name" value="XPD_DNA_FeS"/>
</dbReference>
<dbReference type="EC" id="5.6.2.3" evidence="16"/>
<dbReference type="GeneID" id="73381068"/>
<comment type="similarity">
    <text evidence="2">Belongs to the DEAD box helicase family. DEAH subfamily. DDX11/CHL1 sub-subfamily.</text>
</comment>
<dbReference type="InterPro" id="IPR014013">
    <property type="entry name" value="Helic_SF1/SF2_ATP-bd_DinG/Rad3"/>
</dbReference>
<evidence type="ECO:0000313" key="22">
    <source>
        <dbReference type="EMBL" id="KAI3403729.2"/>
    </source>
</evidence>
<keyword evidence="23" id="KW-1185">Reference proteome</keyword>
<evidence type="ECO:0000256" key="6">
    <source>
        <dbReference type="ARBA" id="ARBA00022741"/>
    </source>
</evidence>
<evidence type="ECO:0000256" key="4">
    <source>
        <dbReference type="ARBA" id="ARBA00017386"/>
    </source>
</evidence>
<evidence type="ECO:0000256" key="11">
    <source>
        <dbReference type="ARBA" id="ARBA00023014"/>
    </source>
</evidence>
<dbReference type="EMBL" id="JAHUZD010000121">
    <property type="protein sequence ID" value="KAI3403729.2"/>
    <property type="molecule type" value="Genomic_DNA"/>
</dbReference>
<evidence type="ECO:0000256" key="16">
    <source>
        <dbReference type="ARBA" id="ARBA00044969"/>
    </source>
</evidence>
<dbReference type="InterPro" id="IPR027417">
    <property type="entry name" value="P-loop_NTPase"/>
</dbReference>
<comment type="cofactor">
    <cofactor evidence="1">
        <name>[4Fe-4S] cluster</name>
        <dbReference type="ChEBI" id="CHEBI:49883"/>
    </cofactor>
</comment>
<evidence type="ECO:0000256" key="14">
    <source>
        <dbReference type="ARBA" id="ARBA00023306"/>
    </source>
</evidence>